<comment type="caution">
    <text evidence="2">The sequence shown here is derived from an EMBL/GenBank/DDBJ whole genome shotgun (WGS) entry which is preliminary data.</text>
</comment>
<proteinExistence type="predicted"/>
<protein>
    <submittedName>
        <fullName evidence="2">Uncharacterized protein</fullName>
    </submittedName>
</protein>
<dbReference type="AlphaFoldDB" id="A0ABD1ZU02"/>
<dbReference type="Proteomes" id="UP001605036">
    <property type="component" value="Unassembled WGS sequence"/>
</dbReference>
<evidence type="ECO:0000256" key="1">
    <source>
        <dbReference type="SAM" id="MobiDB-lite"/>
    </source>
</evidence>
<gene>
    <name evidence="2" type="ORF">R1flu_022032</name>
</gene>
<accession>A0ABD1ZU02</accession>
<evidence type="ECO:0000313" key="2">
    <source>
        <dbReference type="EMBL" id="KAL2653904.1"/>
    </source>
</evidence>
<dbReference type="EMBL" id="JBHFFA010000001">
    <property type="protein sequence ID" value="KAL2653904.1"/>
    <property type="molecule type" value="Genomic_DNA"/>
</dbReference>
<reference evidence="2 3" key="1">
    <citation type="submission" date="2024-09" db="EMBL/GenBank/DDBJ databases">
        <title>Chromosome-scale assembly of Riccia fluitans.</title>
        <authorList>
            <person name="Paukszto L."/>
            <person name="Sawicki J."/>
            <person name="Karawczyk K."/>
            <person name="Piernik-Szablinska J."/>
            <person name="Szczecinska M."/>
            <person name="Mazdziarz M."/>
        </authorList>
    </citation>
    <scope>NUCLEOTIDE SEQUENCE [LARGE SCALE GENOMIC DNA]</scope>
    <source>
        <strain evidence="2">Rf_01</strain>
        <tissue evidence="2">Aerial parts of the thallus</tissue>
    </source>
</reference>
<feature type="region of interest" description="Disordered" evidence="1">
    <location>
        <begin position="100"/>
        <end position="122"/>
    </location>
</feature>
<sequence length="122" mass="13599">MISAHGHFFLYSSSEGHQRELNNAGREEDGCHSSFQNSVQAHSRLVPYLVPYVCLLSHEYSGRKEVEKKQNQSEFACAESTGKMRGSELDAFDYSRLTGSGNELRPEGKEWHALGGEGASFK</sequence>
<evidence type="ECO:0000313" key="3">
    <source>
        <dbReference type="Proteomes" id="UP001605036"/>
    </source>
</evidence>
<keyword evidence="3" id="KW-1185">Reference proteome</keyword>
<organism evidence="2 3">
    <name type="scientific">Riccia fluitans</name>
    <dbReference type="NCBI Taxonomy" id="41844"/>
    <lineage>
        <taxon>Eukaryota</taxon>
        <taxon>Viridiplantae</taxon>
        <taxon>Streptophyta</taxon>
        <taxon>Embryophyta</taxon>
        <taxon>Marchantiophyta</taxon>
        <taxon>Marchantiopsida</taxon>
        <taxon>Marchantiidae</taxon>
        <taxon>Marchantiales</taxon>
        <taxon>Ricciaceae</taxon>
        <taxon>Riccia</taxon>
    </lineage>
</organism>
<name>A0ABD1ZU02_9MARC</name>